<gene>
    <name evidence="2" type="ORF">BDA96_03G148600</name>
</gene>
<dbReference type="Proteomes" id="UP000807115">
    <property type="component" value="Chromosome 3"/>
</dbReference>
<evidence type="ECO:0000313" key="3">
    <source>
        <dbReference type="Proteomes" id="UP000807115"/>
    </source>
</evidence>
<evidence type="ECO:0000256" key="1">
    <source>
        <dbReference type="SAM" id="MobiDB-lite"/>
    </source>
</evidence>
<reference evidence="2" key="2">
    <citation type="submission" date="2020-10" db="EMBL/GenBank/DDBJ databases">
        <authorList>
            <person name="Cooper E.A."/>
            <person name="Brenton Z.W."/>
            <person name="Flinn B.S."/>
            <person name="Jenkins J."/>
            <person name="Shu S."/>
            <person name="Flowers D."/>
            <person name="Luo F."/>
            <person name="Wang Y."/>
            <person name="Xia P."/>
            <person name="Barry K."/>
            <person name="Daum C."/>
            <person name="Lipzen A."/>
            <person name="Yoshinaga Y."/>
            <person name="Schmutz J."/>
            <person name="Saski C."/>
            <person name="Vermerris W."/>
            <person name="Kresovich S."/>
        </authorList>
    </citation>
    <scope>NUCLEOTIDE SEQUENCE</scope>
</reference>
<proteinExistence type="predicted"/>
<comment type="caution">
    <text evidence="2">The sequence shown here is derived from an EMBL/GenBank/DDBJ whole genome shotgun (WGS) entry which is preliminary data.</text>
</comment>
<dbReference type="EMBL" id="CM027682">
    <property type="protein sequence ID" value="KAG0537440.1"/>
    <property type="molecule type" value="Genomic_DNA"/>
</dbReference>
<name>A0A921RCQ7_SORBI</name>
<feature type="compositionally biased region" description="Low complexity" evidence="1">
    <location>
        <begin position="66"/>
        <end position="80"/>
    </location>
</feature>
<accession>A0A921RCQ7</accession>
<feature type="compositionally biased region" description="Basic and acidic residues" evidence="1">
    <location>
        <begin position="81"/>
        <end position="91"/>
    </location>
</feature>
<protein>
    <submittedName>
        <fullName evidence="2">Uncharacterized protein</fullName>
    </submittedName>
</protein>
<sequence>MALGAGEGSLSEGNRGGGGGLSEGNRGGGGGLSEGNRGGGGGLSEGNRGGGGGLSEGNKGGGGGLSKRNMGGRSGDLAGADGEKGGLLEEGKGCSRQVPLLPDLHGILIPGPSAPSSTIDGVAPLAPIKIDFSRKERVCARILGGDGTPGFSKNSGEKAPAGGLRTRVRLFKGFRILPLGFKNSSQEEVTMWLLL</sequence>
<evidence type="ECO:0000313" key="2">
    <source>
        <dbReference type="EMBL" id="KAG0537440.1"/>
    </source>
</evidence>
<organism evidence="2 3">
    <name type="scientific">Sorghum bicolor</name>
    <name type="common">Sorghum</name>
    <name type="synonym">Sorghum vulgare</name>
    <dbReference type="NCBI Taxonomy" id="4558"/>
    <lineage>
        <taxon>Eukaryota</taxon>
        <taxon>Viridiplantae</taxon>
        <taxon>Streptophyta</taxon>
        <taxon>Embryophyta</taxon>
        <taxon>Tracheophyta</taxon>
        <taxon>Spermatophyta</taxon>
        <taxon>Magnoliopsida</taxon>
        <taxon>Liliopsida</taxon>
        <taxon>Poales</taxon>
        <taxon>Poaceae</taxon>
        <taxon>PACMAD clade</taxon>
        <taxon>Panicoideae</taxon>
        <taxon>Andropogonodae</taxon>
        <taxon>Andropogoneae</taxon>
        <taxon>Sorghinae</taxon>
        <taxon>Sorghum</taxon>
    </lineage>
</organism>
<dbReference type="AlphaFoldDB" id="A0A921RCQ7"/>
<feature type="compositionally biased region" description="Gly residues" evidence="1">
    <location>
        <begin position="14"/>
        <end position="65"/>
    </location>
</feature>
<reference evidence="2" key="1">
    <citation type="journal article" date="2019" name="BMC Genomics">
        <title>A new reference genome for Sorghum bicolor reveals high levels of sequence similarity between sweet and grain genotypes: implications for the genetics of sugar metabolism.</title>
        <authorList>
            <person name="Cooper E.A."/>
            <person name="Brenton Z.W."/>
            <person name="Flinn B.S."/>
            <person name="Jenkins J."/>
            <person name="Shu S."/>
            <person name="Flowers D."/>
            <person name="Luo F."/>
            <person name="Wang Y."/>
            <person name="Xia P."/>
            <person name="Barry K."/>
            <person name="Daum C."/>
            <person name="Lipzen A."/>
            <person name="Yoshinaga Y."/>
            <person name="Schmutz J."/>
            <person name="Saski C."/>
            <person name="Vermerris W."/>
            <person name="Kresovich S."/>
        </authorList>
    </citation>
    <scope>NUCLEOTIDE SEQUENCE</scope>
</reference>
<feature type="region of interest" description="Disordered" evidence="1">
    <location>
        <begin position="1"/>
        <end position="91"/>
    </location>
</feature>